<accession>A0AA38GVU0</accession>
<keyword evidence="5" id="KW-1185">Reference proteome</keyword>
<keyword evidence="2" id="KW-0813">Transport</keyword>
<evidence type="ECO:0000256" key="3">
    <source>
        <dbReference type="ARBA" id="ARBA00022927"/>
    </source>
</evidence>
<dbReference type="Pfam" id="PF04603">
    <property type="entry name" value="Mog1"/>
    <property type="match status" value="1"/>
</dbReference>
<dbReference type="Gene3D" id="3.40.1000.10">
    <property type="entry name" value="Mog1/PsbP, alpha/beta/alpha sandwich"/>
    <property type="match status" value="1"/>
</dbReference>
<dbReference type="AlphaFoldDB" id="A0AA38GVU0"/>
<proteinExistence type="inferred from homology"/>
<dbReference type="EMBL" id="JAHRHJ020000001">
    <property type="protein sequence ID" value="KAH9330121.1"/>
    <property type="molecule type" value="Genomic_DNA"/>
</dbReference>
<protein>
    <submittedName>
        <fullName evidence="4">Uncharacterized protein</fullName>
    </submittedName>
</protein>
<dbReference type="PANTHER" id="PTHR15837">
    <property type="entry name" value="RAN GUANINE NUCLEOTIDE RELEASE FACTOR"/>
    <property type="match status" value="1"/>
</dbReference>
<evidence type="ECO:0000256" key="1">
    <source>
        <dbReference type="ARBA" id="ARBA00010307"/>
    </source>
</evidence>
<comment type="similarity">
    <text evidence="1">Belongs to the MOG1 family.</text>
</comment>
<feature type="non-terminal residue" evidence="4">
    <location>
        <position position="103"/>
    </location>
</feature>
<dbReference type="SUPFAM" id="SSF55724">
    <property type="entry name" value="Mog1p/PsbP-like"/>
    <property type="match status" value="1"/>
</dbReference>
<keyword evidence="3" id="KW-0653">Protein transport</keyword>
<evidence type="ECO:0000256" key="2">
    <source>
        <dbReference type="ARBA" id="ARBA00022448"/>
    </source>
</evidence>
<dbReference type="GO" id="GO:0006606">
    <property type="term" value="P:protein import into nucleus"/>
    <property type="evidence" value="ECO:0007669"/>
    <property type="project" value="TreeGrafter"/>
</dbReference>
<organism evidence="4 5">
    <name type="scientific">Taxus chinensis</name>
    <name type="common">Chinese yew</name>
    <name type="synonym">Taxus wallichiana var. chinensis</name>
    <dbReference type="NCBI Taxonomy" id="29808"/>
    <lineage>
        <taxon>Eukaryota</taxon>
        <taxon>Viridiplantae</taxon>
        <taxon>Streptophyta</taxon>
        <taxon>Embryophyta</taxon>
        <taxon>Tracheophyta</taxon>
        <taxon>Spermatophyta</taxon>
        <taxon>Pinopsida</taxon>
        <taxon>Pinidae</taxon>
        <taxon>Conifers II</taxon>
        <taxon>Cupressales</taxon>
        <taxon>Taxaceae</taxon>
        <taxon>Taxus</taxon>
    </lineage>
</organism>
<evidence type="ECO:0000313" key="5">
    <source>
        <dbReference type="Proteomes" id="UP000824469"/>
    </source>
</evidence>
<name>A0AA38GVU0_TAXCH</name>
<dbReference type="GO" id="GO:0031267">
    <property type="term" value="F:small GTPase binding"/>
    <property type="evidence" value="ECO:0007669"/>
    <property type="project" value="TreeGrafter"/>
</dbReference>
<dbReference type="InterPro" id="IPR016123">
    <property type="entry name" value="Mog1/PsbP_a/b/a-sand"/>
</dbReference>
<reference evidence="4 5" key="1">
    <citation type="journal article" date="2021" name="Nat. Plants">
        <title>The Taxus genome provides insights into paclitaxel biosynthesis.</title>
        <authorList>
            <person name="Xiong X."/>
            <person name="Gou J."/>
            <person name="Liao Q."/>
            <person name="Li Y."/>
            <person name="Zhou Q."/>
            <person name="Bi G."/>
            <person name="Li C."/>
            <person name="Du R."/>
            <person name="Wang X."/>
            <person name="Sun T."/>
            <person name="Guo L."/>
            <person name="Liang H."/>
            <person name="Lu P."/>
            <person name="Wu Y."/>
            <person name="Zhang Z."/>
            <person name="Ro D.K."/>
            <person name="Shang Y."/>
            <person name="Huang S."/>
            <person name="Yan J."/>
        </authorList>
    </citation>
    <scope>NUCLEOTIDE SEQUENCE [LARGE SCALE GENOMIC DNA]</scope>
    <source>
        <strain evidence="4">Ta-2019</strain>
    </source>
</reference>
<evidence type="ECO:0000313" key="4">
    <source>
        <dbReference type="EMBL" id="KAH9330121.1"/>
    </source>
</evidence>
<comment type="caution">
    <text evidence="4">The sequence shown here is derived from an EMBL/GenBank/DDBJ whole genome shotgun (WGS) entry which is preliminary data.</text>
</comment>
<gene>
    <name evidence="4" type="ORF">KI387_002229</name>
</gene>
<dbReference type="GO" id="GO:0005085">
    <property type="term" value="F:guanyl-nucleotide exchange factor activity"/>
    <property type="evidence" value="ECO:0007669"/>
    <property type="project" value="TreeGrafter"/>
</dbReference>
<dbReference type="GO" id="GO:0005634">
    <property type="term" value="C:nucleus"/>
    <property type="evidence" value="ECO:0007669"/>
    <property type="project" value="TreeGrafter"/>
</dbReference>
<dbReference type="InterPro" id="IPR007681">
    <property type="entry name" value="Mog1"/>
</dbReference>
<sequence>DLSNIREVPDHQEAFADPNRDESLIIELLDLKQDVEDNQSALWFLQDLANEQDSSGDLVLESVSAVAPSEVPFLDPSTIVTAAIGQMGISKGRQGEGGTKYSK</sequence>
<feature type="non-terminal residue" evidence="4">
    <location>
        <position position="1"/>
    </location>
</feature>
<dbReference type="PANTHER" id="PTHR15837:SF0">
    <property type="entry name" value="RAN GUANINE NUCLEOTIDE RELEASE FACTOR"/>
    <property type="match status" value="1"/>
</dbReference>
<dbReference type="Proteomes" id="UP000824469">
    <property type="component" value="Unassembled WGS sequence"/>
</dbReference>